<keyword evidence="7" id="KW-1185">Reference proteome</keyword>
<keyword evidence="1" id="KW-0805">Transcription regulation</keyword>
<keyword evidence="2 4" id="KW-0238">DNA-binding</keyword>
<evidence type="ECO:0000256" key="2">
    <source>
        <dbReference type="ARBA" id="ARBA00023125"/>
    </source>
</evidence>
<accession>D9WIZ4</accession>
<dbReference type="InterPro" id="IPR009057">
    <property type="entry name" value="Homeodomain-like_sf"/>
</dbReference>
<dbReference type="SUPFAM" id="SSF48498">
    <property type="entry name" value="Tetracyclin repressor-like, C-terminal domain"/>
    <property type="match status" value="1"/>
</dbReference>
<gene>
    <name evidence="6" type="ORF">SSOG_07361</name>
</gene>
<dbReference type="PANTHER" id="PTHR30055:SF234">
    <property type="entry name" value="HTH-TYPE TRANSCRIPTIONAL REGULATOR BETI"/>
    <property type="match status" value="1"/>
</dbReference>
<dbReference type="Gene3D" id="1.10.357.10">
    <property type="entry name" value="Tetracycline Repressor, domain 2"/>
    <property type="match status" value="1"/>
</dbReference>
<name>D9WIZ4_9ACTN</name>
<evidence type="ECO:0000256" key="3">
    <source>
        <dbReference type="ARBA" id="ARBA00023163"/>
    </source>
</evidence>
<reference evidence="6 7" key="1">
    <citation type="submission" date="2009-02" db="EMBL/GenBank/DDBJ databases">
        <title>Annotation of Streptomyces hygroscopicus strain ATCC 53653.</title>
        <authorList>
            <consortium name="The Broad Institute Genome Sequencing Platform"/>
            <consortium name="Broad Institute Microbial Sequencing Center"/>
            <person name="Fischbach M."/>
            <person name="Godfrey P."/>
            <person name="Ward D."/>
            <person name="Young S."/>
            <person name="Zeng Q."/>
            <person name="Koehrsen M."/>
            <person name="Alvarado L."/>
            <person name="Berlin A.M."/>
            <person name="Bochicchio J."/>
            <person name="Borenstein D."/>
            <person name="Chapman S.B."/>
            <person name="Chen Z."/>
            <person name="Engels R."/>
            <person name="Freedman E."/>
            <person name="Gellesch M."/>
            <person name="Goldberg J."/>
            <person name="Griggs A."/>
            <person name="Gujja S."/>
            <person name="Heilman E.R."/>
            <person name="Heiman D.I."/>
            <person name="Hepburn T.A."/>
            <person name="Howarth C."/>
            <person name="Jen D."/>
            <person name="Larson L."/>
            <person name="Lewis B."/>
            <person name="Mehta T."/>
            <person name="Park D."/>
            <person name="Pearson M."/>
            <person name="Richards J."/>
            <person name="Roberts A."/>
            <person name="Saif S."/>
            <person name="Shea T.D."/>
            <person name="Shenoy N."/>
            <person name="Sisk P."/>
            <person name="Stolte C."/>
            <person name="Sykes S.N."/>
            <person name="Thomson T."/>
            <person name="Walk T."/>
            <person name="White J."/>
            <person name="Yandava C."/>
            <person name="Straight P."/>
            <person name="Clardy J."/>
            <person name="Hung D."/>
            <person name="Kolter R."/>
            <person name="Mekalanos J."/>
            <person name="Walker S."/>
            <person name="Walsh C.T."/>
            <person name="Wieland-Brown L.C."/>
            <person name="Haas B."/>
            <person name="Nusbaum C."/>
            <person name="Birren B."/>
        </authorList>
    </citation>
    <scope>NUCLEOTIDE SEQUENCE [LARGE SCALE GENOMIC DNA]</scope>
    <source>
        <strain evidence="6 7">ATCC 53653</strain>
    </source>
</reference>
<sequence length="267" mass="29264">MRMIIHPLTEQLLVTSVNNRWLVMSRRGCLYGEHLLVNCSHWKGAKMSSQERSAPRRRNPRGQGQVLKAQLVDAAAKLLSTLDQPETLTLRQVAREVGVAPASIYSHFPDLSALIQHVLRLRYEELARLMDQAAQSAPDPLVDLVARCAAYVRWGVGQPGHYRTLFGGRMPDDLVPGSAHGAGAELLEAVVTSLAAAAEGERRQPSAEQQWQAGLMLWTALHGLVSLYNDHGNIPWPPLDDLIADLLSLHTARPAAEIAALLPPVRG</sequence>
<dbReference type="PANTHER" id="PTHR30055">
    <property type="entry name" value="HTH-TYPE TRANSCRIPTIONAL REGULATOR RUTR"/>
    <property type="match status" value="1"/>
</dbReference>
<evidence type="ECO:0000256" key="1">
    <source>
        <dbReference type="ARBA" id="ARBA00023015"/>
    </source>
</evidence>
<dbReference type="SUPFAM" id="SSF46689">
    <property type="entry name" value="Homeodomain-like"/>
    <property type="match status" value="1"/>
</dbReference>
<feature type="DNA-binding region" description="H-T-H motif" evidence="4">
    <location>
        <begin position="89"/>
        <end position="108"/>
    </location>
</feature>
<evidence type="ECO:0000313" key="7">
    <source>
        <dbReference type="Proteomes" id="UP000003963"/>
    </source>
</evidence>
<dbReference type="HOGENOM" id="CLU_069356_40_3_11"/>
<dbReference type="AlphaFoldDB" id="D9WIZ4"/>
<dbReference type="GO" id="GO:0003700">
    <property type="term" value="F:DNA-binding transcription factor activity"/>
    <property type="evidence" value="ECO:0007669"/>
    <property type="project" value="TreeGrafter"/>
</dbReference>
<evidence type="ECO:0000259" key="5">
    <source>
        <dbReference type="PROSITE" id="PS50977"/>
    </source>
</evidence>
<organism evidence="6 7">
    <name type="scientific">Streptomyces himastatinicus ATCC 53653</name>
    <dbReference type="NCBI Taxonomy" id="457427"/>
    <lineage>
        <taxon>Bacteria</taxon>
        <taxon>Bacillati</taxon>
        <taxon>Actinomycetota</taxon>
        <taxon>Actinomycetes</taxon>
        <taxon>Kitasatosporales</taxon>
        <taxon>Streptomycetaceae</taxon>
        <taxon>Streptomyces</taxon>
        <taxon>Streptomyces violaceusniger group</taxon>
    </lineage>
</organism>
<dbReference type="Pfam" id="PF00440">
    <property type="entry name" value="TetR_N"/>
    <property type="match status" value="1"/>
</dbReference>
<dbReference type="Pfam" id="PF13305">
    <property type="entry name" value="TetR_C_33"/>
    <property type="match status" value="1"/>
</dbReference>
<proteinExistence type="predicted"/>
<dbReference type="GO" id="GO:0000976">
    <property type="term" value="F:transcription cis-regulatory region binding"/>
    <property type="evidence" value="ECO:0007669"/>
    <property type="project" value="TreeGrafter"/>
</dbReference>
<dbReference type="InterPro" id="IPR025996">
    <property type="entry name" value="MT1864/Rv1816-like_C"/>
</dbReference>
<evidence type="ECO:0000313" key="6">
    <source>
        <dbReference type="EMBL" id="EFL27648.1"/>
    </source>
</evidence>
<evidence type="ECO:0000256" key="4">
    <source>
        <dbReference type="PROSITE-ProRule" id="PRU00335"/>
    </source>
</evidence>
<keyword evidence="3" id="KW-0804">Transcription</keyword>
<dbReference type="STRING" id="457427.SSOG_07361"/>
<dbReference type="Proteomes" id="UP000003963">
    <property type="component" value="Unassembled WGS sequence"/>
</dbReference>
<dbReference type="InterPro" id="IPR036271">
    <property type="entry name" value="Tet_transcr_reg_TetR-rel_C_sf"/>
</dbReference>
<dbReference type="InterPro" id="IPR001647">
    <property type="entry name" value="HTH_TetR"/>
</dbReference>
<dbReference type="PROSITE" id="PS50977">
    <property type="entry name" value="HTH_TETR_2"/>
    <property type="match status" value="1"/>
</dbReference>
<protein>
    <submittedName>
        <fullName evidence="6">TetR family transcriptional regulator</fullName>
    </submittedName>
</protein>
<dbReference type="InterPro" id="IPR050109">
    <property type="entry name" value="HTH-type_TetR-like_transc_reg"/>
</dbReference>
<feature type="domain" description="HTH tetR-type" evidence="5">
    <location>
        <begin position="65"/>
        <end position="126"/>
    </location>
</feature>
<dbReference type="EMBL" id="GG657754">
    <property type="protein sequence ID" value="EFL27648.1"/>
    <property type="molecule type" value="Genomic_DNA"/>
</dbReference>